<dbReference type="PANTHER" id="PTHR11552">
    <property type="entry name" value="GLUCOSE-METHANOL-CHOLINE GMC OXIDOREDUCTASE"/>
    <property type="match status" value="1"/>
</dbReference>
<evidence type="ECO:0000313" key="9">
    <source>
        <dbReference type="EnsemblMetazoa" id="RPRC009999-PA"/>
    </source>
</evidence>
<dbReference type="PROSITE" id="PS00623">
    <property type="entry name" value="GMC_OXRED_1"/>
    <property type="match status" value="1"/>
</dbReference>
<dbReference type="VEuPathDB" id="VectorBase:RPRC009999"/>
<evidence type="ECO:0000256" key="4">
    <source>
        <dbReference type="ARBA" id="ARBA00022827"/>
    </source>
</evidence>
<keyword evidence="10" id="KW-1185">Reference proteome</keyword>
<dbReference type="InterPro" id="IPR007867">
    <property type="entry name" value="GMC_OxRtase_C"/>
</dbReference>
<proteinExistence type="inferred from homology"/>
<evidence type="ECO:0000256" key="3">
    <source>
        <dbReference type="ARBA" id="ARBA00022630"/>
    </source>
</evidence>
<feature type="binding site" evidence="5">
    <location>
        <position position="209"/>
    </location>
    <ligand>
        <name>FAD</name>
        <dbReference type="ChEBI" id="CHEBI:57692"/>
    </ligand>
</feature>
<dbReference type="EMBL" id="ACPB03013317">
    <property type="status" value="NOT_ANNOTATED_CDS"/>
    <property type="molecule type" value="Genomic_DNA"/>
</dbReference>
<dbReference type="Proteomes" id="UP000015103">
    <property type="component" value="Unassembled WGS sequence"/>
</dbReference>
<dbReference type="SUPFAM" id="SSF51905">
    <property type="entry name" value="FAD/NAD(P)-binding domain"/>
    <property type="match status" value="1"/>
</dbReference>
<organism evidence="9 10">
    <name type="scientific">Rhodnius prolixus</name>
    <name type="common">Triatomid bug</name>
    <dbReference type="NCBI Taxonomy" id="13249"/>
    <lineage>
        <taxon>Eukaryota</taxon>
        <taxon>Metazoa</taxon>
        <taxon>Ecdysozoa</taxon>
        <taxon>Arthropoda</taxon>
        <taxon>Hexapoda</taxon>
        <taxon>Insecta</taxon>
        <taxon>Pterygota</taxon>
        <taxon>Neoptera</taxon>
        <taxon>Paraneoptera</taxon>
        <taxon>Hemiptera</taxon>
        <taxon>Heteroptera</taxon>
        <taxon>Panheteroptera</taxon>
        <taxon>Cimicomorpha</taxon>
        <taxon>Reduviidae</taxon>
        <taxon>Triatominae</taxon>
        <taxon>Rhodnius</taxon>
    </lineage>
</organism>
<evidence type="ECO:0000256" key="6">
    <source>
        <dbReference type="RuleBase" id="RU003968"/>
    </source>
</evidence>
<dbReference type="Gene3D" id="3.50.50.60">
    <property type="entry name" value="FAD/NAD(P)-binding domain"/>
    <property type="match status" value="1"/>
</dbReference>
<evidence type="ECO:0000259" key="7">
    <source>
        <dbReference type="PROSITE" id="PS00623"/>
    </source>
</evidence>
<feature type="domain" description="Glucose-methanol-choline oxidoreductase N-terminal" evidence="8">
    <location>
        <begin position="247"/>
        <end position="261"/>
    </location>
</feature>
<keyword evidence="4 5" id="KW-0274">FAD</keyword>
<evidence type="ECO:0000259" key="8">
    <source>
        <dbReference type="PROSITE" id="PS00624"/>
    </source>
</evidence>
<comment type="cofactor">
    <cofactor evidence="1 5">
        <name>FAD</name>
        <dbReference type="ChEBI" id="CHEBI:57692"/>
    </cofactor>
</comment>
<evidence type="ECO:0000256" key="1">
    <source>
        <dbReference type="ARBA" id="ARBA00001974"/>
    </source>
</evidence>
<dbReference type="HOGENOM" id="CLU_002865_7_0_1"/>
<dbReference type="EnsemblMetazoa" id="RPRC009999-RA">
    <property type="protein sequence ID" value="RPRC009999-PA"/>
    <property type="gene ID" value="RPRC009999"/>
</dbReference>
<dbReference type="InterPro" id="IPR000172">
    <property type="entry name" value="GMC_OxRdtase_N"/>
</dbReference>
<feature type="binding site" evidence="5">
    <location>
        <begin position="454"/>
        <end position="455"/>
    </location>
    <ligand>
        <name>FAD</name>
        <dbReference type="ChEBI" id="CHEBI:57692"/>
    </ligand>
</feature>
<name>T1I129_RHOPR</name>
<feature type="domain" description="Glucose-methanol-choline oxidoreductase N-terminal" evidence="7">
    <location>
        <begin position="70"/>
        <end position="93"/>
    </location>
</feature>
<sequence length="520" mass="57573">IVGCAVANRLSANPKWNVLLIEAGDLDSFQTDIPALNEAFSYTKYDWNYTTVKQKTACYGLDGYCPFQRGRGLGGSSTVNHMMYVRGAAHDYDLWEKMGNPGWDYRSVLPYFLKSENMTIPELSKSPFHSTKGPLKVSYPRFQPKLAQDLLEAAKSLGLPEIDYNGPTQYGTARTQFNIDGSTRCSSAKAYIYPIKDRPNLYIFLNTLVTKVLFNQGPTRRAIGVNCITGGEQYNVYASKEVILSAGTINTPKLLMLSGVGPRNHLEELNITVNVDNPNVGLNLIDHPLLNFFYTINSSEIVDMDSEKANDVIIEYARDRNGLLSSPSPVVTMFFNNSGKIDTQLSAGFFPKGILLNESSILIYIANLHPTSCGTVRLQSSNYYDPPLIDINFYTTASDKDPIKYGLKQMFKLISKLKKYSPVYSSLLTDCDFSNLESDTLLECCVKHYSGPGWHSVGTSKMGPRNDNTTVVDPSLKVHAIDNLRVIDASVMPIIPSGNTNGVVYMIAEKGSDIVLKAHS</sequence>
<protein>
    <recommendedName>
        <fullName evidence="7 8">Glucose-methanol-choline oxidoreductase N-terminal domain-containing protein</fullName>
    </recommendedName>
</protein>
<dbReference type="Pfam" id="PF05199">
    <property type="entry name" value="GMC_oxred_C"/>
    <property type="match status" value="1"/>
</dbReference>
<reference evidence="9" key="1">
    <citation type="submission" date="2015-05" db="UniProtKB">
        <authorList>
            <consortium name="EnsemblMetazoa"/>
        </authorList>
    </citation>
    <scope>IDENTIFICATION</scope>
</reference>
<evidence type="ECO:0000256" key="5">
    <source>
        <dbReference type="PIRSR" id="PIRSR000137-2"/>
    </source>
</evidence>
<keyword evidence="3 6" id="KW-0285">Flavoprotein</keyword>
<dbReference type="PANTHER" id="PTHR11552:SF147">
    <property type="entry name" value="CHOLINE DEHYDROGENASE, MITOCHONDRIAL"/>
    <property type="match status" value="1"/>
</dbReference>
<dbReference type="eggNOG" id="KOG1238">
    <property type="taxonomic scope" value="Eukaryota"/>
</dbReference>
<dbReference type="SUPFAM" id="SSF54373">
    <property type="entry name" value="FAD-linked reductases, C-terminal domain"/>
    <property type="match status" value="1"/>
</dbReference>
<dbReference type="Gene3D" id="3.30.560.10">
    <property type="entry name" value="Glucose Oxidase, domain 3"/>
    <property type="match status" value="1"/>
</dbReference>
<dbReference type="PIRSF" id="PIRSF000137">
    <property type="entry name" value="Alcohol_oxidase"/>
    <property type="match status" value="1"/>
</dbReference>
<dbReference type="AlphaFoldDB" id="T1I129"/>
<comment type="similarity">
    <text evidence="2 6">Belongs to the GMC oxidoreductase family.</text>
</comment>
<dbReference type="Pfam" id="PF00732">
    <property type="entry name" value="GMC_oxred_N"/>
    <property type="match status" value="1"/>
</dbReference>
<dbReference type="GO" id="GO:0016614">
    <property type="term" value="F:oxidoreductase activity, acting on CH-OH group of donors"/>
    <property type="evidence" value="ECO:0007669"/>
    <property type="project" value="InterPro"/>
</dbReference>
<accession>T1I129</accession>
<dbReference type="PROSITE" id="PS00624">
    <property type="entry name" value="GMC_OXRED_2"/>
    <property type="match status" value="1"/>
</dbReference>
<dbReference type="STRING" id="13249.T1I129"/>
<dbReference type="OMA" id="PWHEDIF"/>
<dbReference type="InterPro" id="IPR012132">
    <property type="entry name" value="GMC_OxRdtase"/>
</dbReference>
<dbReference type="InterPro" id="IPR036188">
    <property type="entry name" value="FAD/NAD-bd_sf"/>
</dbReference>
<evidence type="ECO:0000313" key="10">
    <source>
        <dbReference type="Proteomes" id="UP000015103"/>
    </source>
</evidence>
<dbReference type="GO" id="GO:0050660">
    <property type="term" value="F:flavin adenine dinucleotide binding"/>
    <property type="evidence" value="ECO:0007669"/>
    <property type="project" value="InterPro"/>
</dbReference>
<dbReference type="InParanoid" id="T1I129"/>
<evidence type="ECO:0000256" key="2">
    <source>
        <dbReference type="ARBA" id="ARBA00010790"/>
    </source>
</evidence>